<accession>A0A328E4J2</accession>
<comment type="caution">
    <text evidence="7">The sequence shown here is derived from an EMBL/GenBank/DDBJ whole genome shotgun (WGS) entry which is preliminary data.</text>
</comment>
<keyword evidence="5" id="KW-0539">Nucleus</keyword>
<protein>
    <recommendedName>
        <fullName evidence="9">TF-B3 domain-containing protein</fullName>
    </recommendedName>
</protein>
<evidence type="ECO:0000256" key="6">
    <source>
        <dbReference type="SAM" id="MobiDB-lite"/>
    </source>
</evidence>
<evidence type="ECO:0000313" key="8">
    <source>
        <dbReference type="Proteomes" id="UP000249390"/>
    </source>
</evidence>
<dbReference type="Proteomes" id="UP000249390">
    <property type="component" value="Unassembled WGS sequence"/>
</dbReference>
<evidence type="ECO:0008006" key="9">
    <source>
        <dbReference type="Google" id="ProtNLM"/>
    </source>
</evidence>
<keyword evidence="3" id="KW-0238">DNA-binding</keyword>
<keyword evidence="4" id="KW-0804">Transcription</keyword>
<sequence length="151" mass="16618">MISTLGSEVDYPIRISDYDSDDVAADDDDDVFVFKLEESHFRESSQKLPLSKKICTTNGFVEGKTYVTLIGPNMQPVVYTVKVDCIGDGFLKTMWPYFVDSNGLRVGDKLVMRPANGEQHLYGGSLPPSQTQRAAKEGGKNTTWAAAGNED</sequence>
<proteinExistence type="predicted"/>
<dbReference type="EMBL" id="NQVE01000034">
    <property type="protein sequence ID" value="RAL52420.1"/>
    <property type="molecule type" value="Genomic_DNA"/>
</dbReference>
<dbReference type="Gene3D" id="2.40.330.10">
    <property type="entry name" value="DNA-binding pseudobarrel domain"/>
    <property type="match status" value="1"/>
</dbReference>
<comment type="subcellular location">
    <subcellularLocation>
        <location evidence="1">Nucleus</location>
    </subcellularLocation>
</comment>
<dbReference type="SUPFAM" id="SSF101936">
    <property type="entry name" value="DNA-binding pseudobarrel domain"/>
    <property type="match status" value="1"/>
</dbReference>
<dbReference type="GO" id="GO:0003677">
    <property type="term" value="F:DNA binding"/>
    <property type="evidence" value="ECO:0007669"/>
    <property type="project" value="UniProtKB-KW"/>
</dbReference>
<name>A0A328E4J2_9ASTE</name>
<keyword evidence="2" id="KW-0805">Transcription regulation</keyword>
<reference evidence="7 8" key="1">
    <citation type="submission" date="2018-06" db="EMBL/GenBank/DDBJ databases">
        <title>The Genome of Cuscuta australis (Dodder) Provides Insight into the Evolution of Plant Parasitism.</title>
        <authorList>
            <person name="Liu H."/>
        </authorList>
    </citation>
    <scope>NUCLEOTIDE SEQUENCE [LARGE SCALE GENOMIC DNA]</scope>
    <source>
        <strain evidence="8">cv. Yunnan</strain>
        <tissue evidence="7">Vines</tissue>
    </source>
</reference>
<evidence type="ECO:0000256" key="1">
    <source>
        <dbReference type="ARBA" id="ARBA00004123"/>
    </source>
</evidence>
<evidence type="ECO:0000256" key="3">
    <source>
        <dbReference type="ARBA" id="ARBA00023125"/>
    </source>
</evidence>
<evidence type="ECO:0000256" key="5">
    <source>
        <dbReference type="ARBA" id="ARBA00023242"/>
    </source>
</evidence>
<evidence type="ECO:0000256" key="2">
    <source>
        <dbReference type="ARBA" id="ARBA00023015"/>
    </source>
</evidence>
<keyword evidence="8" id="KW-1185">Reference proteome</keyword>
<dbReference type="AlphaFoldDB" id="A0A328E4J2"/>
<dbReference type="GO" id="GO:0005634">
    <property type="term" value="C:nucleus"/>
    <property type="evidence" value="ECO:0007669"/>
    <property type="project" value="UniProtKB-SubCell"/>
</dbReference>
<evidence type="ECO:0000313" key="7">
    <source>
        <dbReference type="EMBL" id="RAL52420.1"/>
    </source>
</evidence>
<evidence type="ECO:0000256" key="4">
    <source>
        <dbReference type="ARBA" id="ARBA00023163"/>
    </source>
</evidence>
<dbReference type="InterPro" id="IPR015300">
    <property type="entry name" value="DNA-bd_pseudobarrel_sf"/>
</dbReference>
<gene>
    <name evidence="7" type="ORF">DM860_007277</name>
</gene>
<feature type="region of interest" description="Disordered" evidence="6">
    <location>
        <begin position="121"/>
        <end position="151"/>
    </location>
</feature>
<organism evidence="7 8">
    <name type="scientific">Cuscuta australis</name>
    <dbReference type="NCBI Taxonomy" id="267555"/>
    <lineage>
        <taxon>Eukaryota</taxon>
        <taxon>Viridiplantae</taxon>
        <taxon>Streptophyta</taxon>
        <taxon>Embryophyta</taxon>
        <taxon>Tracheophyta</taxon>
        <taxon>Spermatophyta</taxon>
        <taxon>Magnoliopsida</taxon>
        <taxon>eudicotyledons</taxon>
        <taxon>Gunneridae</taxon>
        <taxon>Pentapetalae</taxon>
        <taxon>asterids</taxon>
        <taxon>lamiids</taxon>
        <taxon>Solanales</taxon>
        <taxon>Convolvulaceae</taxon>
        <taxon>Cuscuteae</taxon>
        <taxon>Cuscuta</taxon>
        <taxon>Cuscuta subgen. Grammica</taxon>
        <taxon>Cuscuta sect. Cleistogrammica</taxon>
    </lineage>
</organism>